<accession>A0ABR8K8D5</accession>
<keyword evidence="3" id="KW-1185">Reference proteome</keyword>
<name>A0ABR8K8D5_9NOSO</name>
<dbReference type="Proteomes" id="UP000637383">
    <property type="component" value="Unassembled WGS sequence"/>
</dbReference>
<evidence type="ECO:0000313" key="2">
    <source>
        <dbReference type="EMBL" id="MBD2735741.1"/>
    </source>
</evidence>
<dbReference type="Pfam" id="PF14261">
    <property type="entry name" value="DUF4351"/>
    <property type="match status" value="1"/>
</dbReference>
<protein>
    <submittedName>
        <fullName evidence="2">Rpn family recombination-promoting nuclease/putative transposase</fullName>
    </submittedName>
</protein>
<dbReference type="RefSeq" id="WP_190956383.1">
    <property type="nucleotide sequence ID" value="NZ_JACJTU010000016.1"/>
</dbReference>
<evidence type="ECO:0000313" key="3">
    <source>
        <dbReference type="Proteomes" id="UP000637383"/>
    </source>
</evidence>
<organism evidence="2 3">
    <name type="scientific">Nostoc paludosum FACHB-159</name>
    <dbReference type="NCBI Taxonomy" id="2692908"/>
    <lineage>
        <taxon>Bacteria</taxon>
        <taxon>Bacillati</taxon>
        <taxon>Cyanobacteriota</taxon>
        <taxon>Cyanophyceae</taxon>
        <taxon>Nostocales</taxon>
        <taxon>Nostocaceae</taxon>
        <taxon>Nostoc</taxon>
    </lineage>
</organism>
<sequence>MSFDNVCKVLAEKYPREFVSWLLAEAPTKVKVLKTELSLEPIRADSVTFLQTANRILHIEFQTRTISNPPLPFRMLDYSVRLIRQYNVPVTQVVIFLQETNNEIAFTEEYVNETTTHRYRVLRMWEQESALFLDNPALLPLAPLTRTTSPQRLLSQVAQSVARISDRNTRQDIAAYAEILAGLKFEKELIRQFLSEDVMQESVIYQDILQKGQQQGQQQEAFRFLIRLLTRRFGEIDSLIIERIRVLSTEQLEVLGEEFVDFSEISDLVVLLEQQESS</sequence>
<dbReference type="PANTHER" id="PTHR34613:SF1">
    <property type="entry name" value="SLL6017 PROTEIN"/>
    <property type="match status" value="1"/>
</dbReference>
<gene>
    <name evidence="2" type="ORF">H6H03_17885</name>
</gene>
<reference evidence="2 3" key="1">
    <citation type="journal article" date="2020" name="ISME J.">
        <title>Comparative genomics reveals insights into cyanobacterial evolution and habitat adaptation.</title>
        <authorList>
            <person name="Chen M.Y."/>
            <person name="Teng W.K."/>
            <person name="Zhao L."/>
            <person name="Hu C.X."/>
            <person name="Zhou Y.K."/>
            <person name="Han B.P."/>
            <person name="Song L.R."/>
            <person name="Shu W.S."/>
        </authorList>
    </citation>
    <scope>NUCLEOTIDE SEQUENCE [LARGE SCALE GENOMIC DNA]</scope>
    <source>
        <strain evidence="2 3">FACHB-159</strain>
    </source>
</reference>
<proteinExistence type="predicted"/>
<evidence type="ECO:0000259" key="1">
    <source>
        <dbReference type="Pfam" id="PF14261"/>
    </source>
</evidence>
<comment type="caution">
    <text evidence="2">The sequence shown here is derived from an EMBL/GenBank/DDBJ whole genome shotgun (WGS) entry which is preliminary data.</text>
</comment>
<dbReference type="PANTHER" id="PTHR34613">
    <property type="entry name" value="SLL0800 PROTEIN"/>
    <property type="match status" value="1"/>
</dbReference>
<dbReference type="EMBL" id="JACJTU010000016">
    <property type="protein sequence ID" value="MBD2735741.1"/>
    <property type="molecule type" value="Genomic_DNA"/>
</dbReference>
<dbReference type="InterPro" id="IPR025587">
    <property type="entry name" value="DUF4351"/>
</dbReference>
<feature type="domain" description="DUF4351" evidence="1">
    <location>
        <begin position="214"/>
        <end position="269"/>
    </location>
</feature>